<dbReference type="EMBL" id="MN284894">
    <property type="protein sequence ID" value="QFP94732.1"/>
    <property type="molecule type" value="Genomic_DNA"/>
</dbReference>
<reference evidence="3 4" key="1">
    <citation type="submission" date="2019-08" db="EMBL/GenBank/DDBJ databases">
        <authorList>
            <person name="Affambi K."/>
            <person name="Bustamante E.A."/>
            <person name="Evans C."/>
            <person name="Mendpara S.B."/>
            <person name="Nengel A.M."/>
            <person name="Rozario P.R."/>
            <person name="Snider M."/>
            <person name="Tchounkeu N.-D."/>
            <person name="Vyas K."/>
            <person name="Erill I."/>
            <person name="Caruso S.M."/>
            <person name="Garlena R.A."/>
            <person name="Russell D.A."/>
            <person name="Pope W.H."/>
            <person name="Jacobs-Sera D."/>
            <person name="Hatfull G.F."/>
        </authorList>
    </citation>
    <scope>NUCLEOTIDE SEQUENCE [LARGE SCALE GENOMIC DNA]</scope>
</reference>
<dbReference type="Proteomes" id="UP000327127">
    <property type="component" value="Segment"/>
</dbReference>
<evidence type="ECO:0000313" key="4">
    <source>
        <dbReference type="Proteomes" id="UP000327127"/>
    </source>
</evidence>
<organism evidence="3 4">
    <name type="scientific">Streptomyces phage Fabian</name>
    <dbReference type="NCBI Taxonomy" id="2652424"/>
    <lineage>
        <taxon>Viruses</taxon>
        <taxon>Duplodnaviria</taxon>
        <taxon>Heunggongvirae</taxon>
        <taxon>Uroviricota</taxon>
        <taxon>Caudoviricetes</taxon>
        <taxon>Beephvirinae</taxon>
        <taxon>Flowerpowervirus</taxon>
        <taxon>Flowerpowervirus flowerpower</taxon>
    </lineage>
</organism>
<feature type="compositionally biased region" description="Gly residues" evidence="2">
    <location>
        <begin position="372"/>
        <end position="387"/>
    </location>
</feature>
<keyword evidence="1" id="KW-0175">Coiled coil</keyword>
<sequence length="387" mass="41837">MTAWQDMVNKVIASRGTVGGGPTTLPGNVDSDAALQIQLKMLEKQQKALQAQLSSANAKLKVLKAKKKPTAKDKRLIAMQEATVKRLDANLKATTLKLSTTQNKYYEKTGQYEKLLTGENRDAFMALNSLFSQYGLGSLAGKIYDYVKNGYGADTISILLQDTPEYKKRFAANEARIKAGMSVLSPAEYIAVENSYRQIMRQSGLPEGFYDSNEDFTNFISGDMSPTELQSRVDLATQATALANPAYKAALKQMGLSDGELTAYFLDQDKALPFLQKSAATAAVGAEALQRGLTFDQTYAEQLATMGISREQAAQGYAKIADEFSDLKTLGQIYGGGWTQRQAEEDVFVGGTGASEQREKLINREKGSFSGQAGGARGGLAQSGGAR</sequence>
<protein>
    <submittedName>
        <fullName evidence="3">Uncharacterized protein</fullName>
    </submittedName>
</protein>
<feature type="region of interest" description="Disordered" evidence="2">
    <location>
        <begin position="364"/>
        <end position="387"/>
    </location>
</feature>
<evidence type="ECO:0000313" key="3">
    <source>
        <dbReference type="EMBL" id="QFP94732.1"/>
    </source>
</evidence>
<evidence type="ECO:0000256" key="2">
    <source>
        <dbReference type="SAM" id="MobiDB-lite"/>
    </source>
</evidence>
<evidence type="ECO:0000256" key="1">
    <source>
        <dbReference type="SAM" id="Coils"/>
    </source>
</evidence>
<feature type="coiled-coil region" evidence="1">
    <location>
        <begin position="32"/>
        <end position="66"/>
    </location>
</feature>
<proteinExistence type="predicted"/>
<gene>
    <name evidence="3" type="primary">13</name>
    <name evidence="3" type="ORF">SEA_FABIAN_13</name>
</gene>
<accession>A0A5P8D8H0</accession>
<name>A0A5P8D8H0_9CAUD</name>